<gene>
    <name evidence="1" type="ORF">CUMW_228440</name>
</gene>
<organism evidence="1 2">
    <name type="scientific">Citrus unshiu</name>
    <name type="common">Satsuma mandarin</name>
    <name type="synonym">Citrus nobilis var. unshiu</name>
    <dbReference type="NCBI Taxonomy" id="55188"/>
    <lineage>
        <taxon>Eukaryota</taxon>
        <taxon>Viridiplantae</taxon>
        <taxon>Streptophyta</taxon>
        <taxon>Embryophyta</taxon>
        <taxon>Tracheophyta</taxon>
        <taxon>Spermatophyta</taxon>
        <taxon>Magnoliopsida</taxon>
        <taxon>eudicotyledons</taxon>
        <taxon>Gunneridae</taxon>
        <taxon>Pentapetalae</taxon>
        <taxon>rosids</taxon>
        <taxon>malvids</taxon>
        <taxon>Sapindales</taxon>
        <taxon>Rutaceae</taxon>
        <taxon>Aurantioideae</taxon>
        <taxon>Citrus</taxon>
    </lineage>
</organism>
<sequence length="66" mass="7871">MLIEGETEFHTWMKVIRRTHHRNLVRLLGYSFEISNKILVCETNTKIEKIEKNKVLNNKIMVFGLL</sequence>
<reference evidence="1 2" key="1">
    <citation type="journal article" date="2017" name="Front. Genet.">
        <title>Draft sequencing of the heterozygous diploid genome of Satsuma (Citrus unshiu Marc.) using a hybrid assembly approach.</title>
        <authorList>
            <person name="Shimizu T."/>
            <person name="Tanizawa Y."/>
            <person name="Mochizuki T."/>
            <person name="Nagasaki H."/>
            <person name="Yoshioka T."/>
            <person name="Toyoda A."/>
            <person name="Fujiyama A."/>
            <person name="Kaminuma E."/>
            <person name="Nakamura Y."/>
        </authorList>
    </citation>
    <scope>NUCLEOTIDE SEQUENCE [LARGE SCALE GENOMIC DNA]</scope>
    <source>
        <strain evidence="2">cv. Miyagawa wase</strain>
    </source>
</reference>
<dbReference type="AlphaFoldDB" id="A0A2H5QGN8"/>
<dbReference type="Proteomes" id="UP000236630">
    <property type="component" value="Unassembled WGS sequence"/>
</dbReference>
<dbReference type="EMBL" id="BDQV01000372">
    <property type="protein sequence ID" value="GAY63786.1"/>
    <property type="molecule type" value="Genomic_DNA"/>
</dbReference>
<accession>A0A2H5QGN8</accession>
<proteinExistence type="predicted"/>
<evidence type="ECO:0000313" key="1">
    <source>
        <dbReference type="EMBL" id="GAY63786.1"/>
    </source>
</evidence>
<evidence type="ECO:0008006" key="3">
    <source>
        <dbReference type="Google" id="ProtNLM"/>
    </source>
</evidence>
<comment type="caution">
    <text evidence="1">The sequence shown here is derived from an EMBL/GenBank/DDBJ whole genome shotgun (WGS) entry which is preliminary data.</text>
</comment>
<protein>
    <recommendedName>
        <fullName evidence="3">Serine-threonine/tyrosine-protein kinase catalytic domain-containing protein</fullName>
    </recommendedName>
</protein>
<name>A0A2H5QGN8_CITUN</name>
<keyword evidence="2" id="KW-1185">Reference proteome</keyword>
<dbReference type="Gene3D" id="3.30.200.20">
    <property type="entry name" value="Phosphorylase Kinase, domain 1"/>
    <property type="match status" value="1"/>
</dbReference>
<evidence type="ECO:0000313" key="2">
    <source>
        <dbReference type="Proteomes" id="UP000236630"/>
    </source>
</evidence>